<name>A0A9P6M1B6_MORAP</name>
<sequence>MALLSATPHSSGSVLVRKLVLNYPEYFVLVIDKLDYCSSLENLRPFMSTHQDPRAIDTSTAAASDSDRYPNFKFMQGDIADLDFVQHAMEDHAIDTIVHLAAQTHVDKSFGESIEFSRSNVLGTHAMLEAARKSFSSSASVNHPHAANGYATKGTKDGSKGPCRFIYISTDEVYGEVPFDQPNCKEDSPLAPSNPYSATKAAAECMVQAYYKSFHLPAIITRSNNVYGPFQYPEKIFPKFIMSLLNESRLDPGACDEGMGVLHSVNGVHGRSSRRGSRDSGGHCYIHGSGQHSRTYLYVADVANALDVILHRGEVGQVYNIGAGHEVNNLALAQDLIHRMVAPPQYESGCDDRPHHAKMEGDVEPQLWCDRRRDHDGERKAQQHLKGCRACADRIVFVELSTTFDMLSIPQSYLGLDGSL</sequence>
<feature type="domain" description="NAD-dependent epimerase/dehydratase" evidence="2">
    <location>
        <begin position="12"/>
        <end position="322"/>
    </location>
</feature>
<dbReference type="PANTHER" id="PTHR43000">
    <property type="entry name" value="DTDP-D-GLUCOSE 4,6-DEHYDRATASE-RELATED"/>
    <property type="match status" value="1"/>
</dbReference>
<comment type="similarity">
    <text evidence="1">Belongs to the NAD(P)-dependent epimerase/dehydratase family.</text>
</comment>
<organism evidence="3 4">
    <name type="scientific">Mortierella alpina</name>
    <name type="common">Oleaginous fungus</name>
    <name type="synonym">Mortierella renispora</name>
    <dbReference type="NCBI Taxonomy" id="64518"/>
    <lineage>
        <taxon>Eukaryota</taxon>
        <taxon>Fungi</taxon>
        <taxon>Fungi incertae sedis</taxon>
        <taxon>Mucoromycota</taxon>
        <taxon>Mortierellomycotina</taxon>
        <taxon>Mortierellomycetes</taxon>
        <taxon>Mortierellales</taxon>
        <taxon>Mortierellaceae</taxon>
        <taxon>Mortierella</taxon>
    </lineage>
</organism>
<dbReference type="OrthoDB" id="331544at2759"/>
<dbReference type="InterPro" id="IPR001509">
    <property type="entry name" value="Epimerase_deHydtase"/>
</dbReference>
<evidence type="ECO:0000313" key="4">
    <source>
        <dbReference type="Proteomes" id="UP000738359"/>
    </source>
</evidence>
<evidence type="ECO:0000259" key="2">
    <source>
        <dbReference type="Pfam" id="PF01370"/>
    </source>
</evidence>
<dbReference type="Pfam" id="PF01370">
    <property type="entry name" value="Epimerase"/>
    <property type="match status" value="1"/>
</dbReference>
<dbReference type="Proteomes" id="UP000738359">
    <property type="component" value="Unassembled WGS sequence"/>
</dbReference>
<dbReference type="Gene3D" id="3.40.50.720">
    <property type="entry name" value="NAD(P)-binding Rossmann-like Domain"/>
    <property type="match status" value="2"/>
</dbReference>
<comment type="caution">
    <text evidence="3">The sequence shown here is derived from an EMBL/GenBank/DDBJ whole genome shotgun (WGS) entry which is preliminary data.</text>
</comment>
<proteinExistence type="inferred from homology"/>
<dbReference type="AlphaFoldDB" id="A0A9P6M1B6"/>
<dbReference type="Gene3D" id="3.90.25.10">
    <property type="entry name" value="UDP-galactose 4-epimerase, domain 1"/>
    <property type="match status" value="2"/>
</dbReference>
<protein>
    <recommendedName>
        <fullName evidence="2">NAD-dependent epimerase/dehydratase domain-containing protein</fullName>
    </recommendedName>
</protein>
<evidence type="ECO:0000313" key="3">
    <source>
        <dbReference type="EMBL" id="KAF9960162.1"/>
    </source>
</evidence>
<evidence type="ECO:0000256" key="1">
    <source>
        <dbReference type="ARBA" id="ARBA00007637"/>
    </source>
</evidence>
<dbReference type="InterPro" id="IPR036291">
    <property type="entry name" value="NAD(P)-bd_dom_sf"/>
</dbReference>
<keyword evidence="4" id="KW-1185">Reference proteome</keyword>
<dbReference type="SUPFAM" id="SSF51735">
    <property type="entry name" value="NAD(P)-binding Rossmann-fold domains"/>
    <property type="match status" value="1"/>
</dbReference>
<dbReference type="EMBL" id="JAAAHY010000642">
    <property type="protein sequence ID" value="KAF9960162.1"/>
    <property type="molecule type" value="Genomic_DNA"/>
</dbReference>
<gene>
    <name evidence="3" type="ORF">BGZ70_008677</name>
</gene>
<accession>A0A9P6M1B6</accession>
<reference evidence="3" key="1">
    <citation type="journal article" date="2020" name="Fungal Divers.">
        <title>Resolving the Mortierellaceae phylogeny through synthesis of multi-gene phylogenetics and phylogenomics.</title>
        <authorList>
            <person name="Vandepol N."/>
            <person name="Liber J."/>
            <person name="Desiro A."/>
            <person name="Na H."/>
            <person name="Kennedy M."/>
            <person name="Barry K."/>
            <person name="Grigoriev I.V."/>
            <person name="Miller A.N."/>
            <person name="O'Donnell K."/>
            <person name="Stajich J.E."/>
            <person name="Bonito G."/>
        </authorList>
    </citation>
    <scope>NUCLEOTIDE SEQUENCE</scope>
    <source>
        <strain evidence="3">CK1249</strain>
    </source>
</reference>